<dbReference type="EMBL" id="QTJV01000014">
    <property type="protein sequence ID" value="RFM31428.1"/>
    <property type="molecule type" value="Genomic_DNA"/>
</dbReference>
<dbReference type="Pfam" id="PF00072">
    <property type="entry name" value="Response_reg"/>
    <property type="match status" value="1"/>
</dbReference>
<dbReference type="RefSeq" id="WP_116856926.1">
    <property type="nucleotide sequence ID" value="NZ_QTJV01000014.1"/>
</dbReference>
<dbReference type="AlphaFoldDB" id="A0A3E1NUK0"/>
<keyword evidence="5" id="KW-1185">Reference proteome</keyword>
<dbReference type="GO" id="GO:0000160">
    <property type="term" value="P:phosphorelay signal transduction system"/>
    <property type="evidence" value="ECO:0007669"/>
    <property type="project" value="InterPro"/>
</dbReference>
<dbReference type="Gene3D" id="3.40.50.2300">
    <property type="match status" value="1"/>
</dbReference>
<evidence type="ECO:0000313" key="4">
    <source>
        <dbReference type="EMBL" id="RFM31428.1"/>
    </source>
</evidence>
<gene>
    <name evidence="4" type="ORF">DXN04_29045</name>
</gene>
<protein>
    <submittedName>
        <fullName evidence="4">Response regulator</fullName>
    </submittedName>
</protein>
<accession>A0A3E1NUK0</accession>
<dbReference type="PANTHER" id="PTHR44591:SF3">
    <property type="entry name" value="RESPONSE REGULATORY DOMAIN-CONTAINING PROTEIN"/>
    <property type="match status" value="1"/>
</dbReference>
<keyword evidence="1 2" id="KW-0597">Phosphoprotein</keyword>
<sequence length="135" mass="14949">MCKDQITILLVDDDIEDQTLLSEAIHKIAPAICVKLFNTGSEVLHYLSSREGDEPCLIVLDYNMPGITGLQVLERIGQIHRLISIPKIVWSTSNSHHFRTQCLNAGALKYIVKPQNLQDLNQIAADIIAACNKAA</sequence>
<comment type="caution">
    <text evidence="4">The sequence shown here is derived from an EMBL/GenBank/DDBJ whole genome shotgun (WGS) entry which is preliminary data.</text>
</comment>
<proteinExistence type="predicted"/>
<dbReference type="InterPro" id="IPR050595">
    <property type="entry name" value="Bact_response_regulator"/>
</dbReference>
<name>A0A3E1NUK0_9BACT</name>
<dbReference type="InterPro" id="IPR001789">
    <property type="entry name" value="Sig_transdc_resp-reg_receiver"/>
</dbReference>
<dbReference type="InterPro" id="IPR011006">
    <property type="entry name" value="CheY-like_superfamily"/>
</dbReference>
<feature type="modified residue" description="4-aspartylphosphate" evidence="2">
    <location>
        <position position="61"/>
    </location>
</feature>
<reference evidence="4 5" key="1">
    <citation type="submission" date="2018-08" db="EMBL/GenBank/DDBJ databases">
        <title>Chitinophaga sp. K20C18050901, a novel bacterium isolated from forest soil.</title>
        <authorList>
            <person name="Wang C."/>
        </authorList>
    </citation>
    <scope>NUCLEOTIDE SEQUENCE [LARGE SCALE GENOMIC DNA]</scope>
    <source>
        <strain evidence="4 5">K20C18050901</strain>
    </source>
</reference>
<dbReference type="SUPFAM" id="SSF52172">
    <property type="entry name" value="CheY-like"/>
    <property type="match status" value="1"/>
</dbReference>
<organism evidence="4 5">
    <name type="scientific">Chitinophaga silvisoli</name>
    <dbReference type="NCBI Taxonomy" id="2291814"/>
    <lineage>
        <taxon>Bacteria</taxon>
        <taxon>Pseudomonadati</taxon>
        <taxon>Bacteroidota</taxon>
        <taxon>Chitinophagia</taxon>
        <taxon>Chitinophagales</taxon>
        <taxon>Chitinophagaceae</taxon>
        <taxon>Chitinophaga</taxon>
    </lineage>
</organism>
<evidence type="ECO:0000256" key="2">
    <source>
        <dbReference type="PROSITE-ProRule" id="PRU00169"/>
    </source>
</evidence>
<dbReference type="Proteomes" id="UP000261174">
    <property type="component" value="Unassembled WGS sequence"/>
</dbReference>
<dbReference type="PANTHER" id="PTHR44591">
    <property type="entry name" value="STRESS RESPONSE REGULATOR PROTEIN 1"/>
    <property type="match status" value="1"/>
</dbReference>
<evidence type="ECO:0000313" key="5">
    <source>
        <dbReference type="Proteomes" id="UP000261174"/>
    </source>
</evidence>
<dbReference type="SMART" id="SM00448">
    <property type="entry name" value="REC"/>
    <property type="match status" value="1"/>
</dbReference>
<dbReference type="OrthoDB" id="663690at2"/>
<feature type="domain" description="Response regulatory" evidence="3">
    <location>
        <begin position="7"/>
        <end position="128"/>
    </location>
</feature>
<evidence type="ECO:0000259" key="3">
    <source>
        <dbReference type="PROSITE" id="PS50110"/>
    </source>
</evidence>
<evidence type="ECO:0000256" key="1">
    <source>
        <dbReference type="ARBA" id="ARBA00022553"/>
    </source>
</evidence>
<dbReference type="PROSITE" id="PS50110">
    <property type="entry name" value="RESPONSE_REGULATORY"/>
    <property type="match status" value="1"/>
</dbReference>